<dbReference type="PANTHER" id="PTHR30417:SF1">
    <property type="entry name" value="N-ACETYLMURAMOYL-L-ALANINE AMIDASE AMID"/>
    <property type="match status" value="1"/>
</dbReference>
<dbReference type="SUPFAM" id="SSF55846">
    <property type="entry name" value="N-acetylmuramoyl-L-alanine amidase-like"/>
    <property type="match status" value="1"/>
</dbReference>
<keyword evidence="4" id="KW-0961">Cell wall biogenesis/degradation</keyword>
<dbReference type="InterPro" id="IPR051206">
    <property type="entry name" value="NAMLAA_amidase_2"/>
</dbReference>
<dbReference type="EMBL" id="CP147920">
    <property type="protein sequence ID" value="XAU15967.1"/>
    <property type="molecule type" value="Genomic_DNA"/>
</dbReference>
<evidence type="ECO:0000313" key="6">
    <source>
        <dbReference type="EMBL" id="XAU15967.1"/>
    </source>
</evidence>
<keyword evidence="7" id="KW-1185">Reference proteome</keyword>
<dbReference type="InterPro" id="IPR036505">
    <property type="entry name" value="Amidase/PGRP_sf"/>
</dbReference>
<proteinExistence type="predicted"/>
<dbReference type="PANTHER" id="PTHR30417">
    <property type="entry name" value="N-ACETYLMURAMOYL-L-ALANINE AMIDASE AMID"/>
    <property type="match status" value="1"/>
</dbReference>
<evidence type="ECO:0000313" key="7">
    <source>
        <dbReference type="Proteomes" id="UP001447842"/>
    </source>
</evidence>
<dbReference type="Pfam" id="PF08239">
    <property type="entry name" value="SH3_3"/>
    <property type="match status" value="1"/>
</dbReference>
<evidence type="ECO:0000259" key="5">
    <source>
        <dbReference type="PROSITE" id="PS51781"/>
    </source>
</evidence>
<evidence type="ECO:0000256" key="3">
    <source>
        <dbReference type="ARBA" id="ARBA00022801"/>
    </source>
</evidence>
<dbReference type="Gene3D" id="3.40.80.10">
    <property type="entry name" value="Peptidoglycan recognition protein-like"/>
    <property type="match status" value="1"/>
</dbReference>
<keyword evidence="3 6" id="KW-0378">Hydrolase</keyword>
<feature type="domain" description="SH3b" evidence="5">
    <location>
        <begin position="221"/>
        <end position="283"/>
    </location>
</feature>
<accession>A0ABZ3HEJ1</accession>
<name>A0ABZ3HEJ1_9BACT</name>
<gene>
    <name evidence="6" type="ORF">WCY31_04495</name>
</gene>
<comment type="catalytic activity">
    <reaction evidence="1">
        <text>Hydrolyzes the link between N-acetylmuramoyl residues and L-amino acid residues in certain cell-wall glycopeptides.</text>
        <dbReference type="EC" id="3.5.1.28"/>
    </reaction>
</comment>
<sequence length="286" mass="31640">MALRIDTHLLTGDLFGREVVFDPCDNKDSGPYAAGLPDTVVIHFTAGPTLASAVNTFKNPDVEASAHLIIDRDGTVVQMVDFGRIAWHAGTSRWQERSGLNRYAIGIELVNAGELTPSGDSYLAWFGRRYEEADVIRAIHRNQTEPSYWHTYTAEQIEACFEICRVLKGHYPIQTILGHEEIAPERKIDPGPAFPLERLRDRVLTGRHADAEPTDEQEAPAANATVTASLLNVRSQPSGSASLAGDPIEKGTRVELVERSGVWQKVRICREGWVHSDYLQTETPVG</sequence>
<evidence type="ECO:0000256" key="2">
    <source>
        <dbReference type="ARBA" id="ARBA00011901"/>
    </source>
</evidence>
<evidence type="ECO:0000256" key="4">
    <source>
        <dbReference type="ARBA" id="ARBA00023316"/>
    </source>
</evidence>
<reference evidence="6 7" key="1">
    <citation type="submission" date="2024-03" db="EMBL/GenBank/DDBJ databases">
        <title>Sulfurimonas sp. HSL3-1.</title>
        <authorList>
            <person name="Wang S."/>
        </authorList>
    </citation>
    <scope>NUCLEOTIDE SEQUENCE [LARGE SCALE GENOMIC DNA]</scope>
    <source>
        <strain evidence="6 7">HSL3-1</strain>
    </source>
</reference>
<dbReference type="PROSITE" id="PS51781">
    <property type="entry name" value="SH3B"/>
    <property type="match status" value="1"/>
</dbReference>
<protein>
    <recommendedName>
        <fullName evidence="2">N-acetylmuramoyl-L-alanine amidase</fullName>
        <ecNumber evidence="2">3.5.1.28</ecNumber>
    </recommendedName>
</protein>
<dbReference type="SMART" id="SM00644">
    <property type="entry name" value="Ami_2"/>
    <property type="match status" value="1"/>
</dbReference>
<dbReference type="Gene3D" id="2.30.30.40">
    <property type="entry name" value="SH3 Domains"/>
    <property type="match status" value="1"/>
</dbReference>
<dbReference type="CDD" id="cd06583">
    <property type="entry name" value="PGRP"/>
    <property type="match status" value="1"/>
</dbReference>
<dbReference type="EC" id="3.5.1.28" evidence="2"/>
<dbReference type="Proteomes" id="UP001447842">
    <property type="component" value="Chromosome"/>
</dbReference>
<dbReference type="InterPro" id="IPR003646">
    <property type="entry name" value="SH3-like_bac-type"/>
</dbReference>
<dbReference type="SMART" id="SM00287">
    <property type="entry name" value="SH3b"/>
    <property type="match status" value="1"/>
</dbReference>
<dbReference type="RefSeq" id="WP_345973343.1">
    <property type="nucleotide sequence ID" value="NZ_CP147920.1"/>
</dbReference>
<evidence type="ECO:0000256" key="1">
    <source>
        <dbReference type="ARBA" id="ARBA00001561"/>
    </source>
</evidence>
<organism evidence="6 7">
    <name type="scientific">Sulfurimonas diazotrophicus</name>
    <dbReference type="NCBI Taxonomy" id="3131939"/>
    <lineage>
        <taxon>Bacteria</taxon>
        <taxon>Pseudomonadati</taxon>
        <taxon>Campylobacterota</taxon>
        <taxon>Epsilonproteobacteria</taxon>
        <taxon>Campylobacterales</taxon>
        <taxon>Sulfurimonadaceae</taxon>
        <taxon>Sulfurimonas</taxon>
    </lineage>
</organism>
<dbReference type="GO" id="GO:0008745">
    <property type="term" value="F:N-acetylmuramoyl-L-alanine amidase activity"/>
    <property type="evidence" value="ECO:0007669"/>
    <property type="project" value="UniProtKB-EC"/>
</dbReference>
<dbReference type="InterPro" id="IPR002502">
    <property type="entry name" value="Amidase_domain"/>
</dbReference>
<dbReference type="Pfam" id="PF01510">
    <property type="entry name" value="Amidase_2"/>
    <property type="match status" value="1"/>
</dbReference>